<evidence type="ECO:0000313" key="3">
    <source>
        <dbReference type="Proteomes" id="UP000596902"/>
    </source>
</evidence>
<keyword evidence="1" id="KW-0472">Membrane</keyword>
<gene>
    <name evidence="2" type="ORF">GT037_004189</name>
</gene>
<evidence type="ECO:0000256" key="1">
    <source>
        <dbReference type="SAM" id="Phobius"/>
    </source>
</evidence>
<dbReference type="EMBL" id="JAAABM010000005">
    <property type="protein sequence ID" value="KAF7677330.1"/>
    <property type="molecule type" value="Genomic_DNA"/>
</dbReference>
<name>A0A8H7B9Y2_9PLEO</name>
<comment type="caution">
    <text evidence="2">The sequence shown here is derived from an EMBL/GenBank/DDBJ whole genome shotgun (WGS) entry which is preliminary data.</text>
</comment>
<keyword evidence="1" id="KW-0812">Transmembrane</keyword>
<feature type="transmembrane region" description="Helical" evidence="1">
    <location>
        <begin position="6"/>
        <end position="30"/>
    </location>
</feature>
<organism evidence="2 3">
    <name type="scientific">Alternaria burnsii</name>
    <dbReference type="NCBI Taxonomy" id="1187904"/>
    <lineage>
        <taxon>Eukaryota</taxon>
        <taxon>Fungi</taxon>
        <taxon>Dikarya</taxon>
        <taxon>Ascomycota</taxon>
        <taxon>Pezizomycotina</taxon>
        <taxon>Dothideomycetes</taxon>
        <taxon>Pleosporomycetidae</taxon>
        <taxon>Pleosporales</taxon>
        <taxon>Pleosporineae</taxon>
        <taxon>Pleosporaceae</taxon>
        <taxon>Alternaria</taxon>
        <taxon>Alternaria sect. Alternaria</taxon>
    </lineage>
</organism>
<sequence length="67" mass="8042">MEAMRPFAWFVLFQARIALFELTLFTQILMKMTAFRMRPYRTHGGIRIQDTLYMWTDSTSKLDGIYI</sequence>
<keyword evidence="3" id="KW-1185">Reference proteome</keyword>
<dbReference type="Proteomes" id="UP000596902">
    <property type="component" value="Unassembled WGS sequence"/>
</dbReference>
<evidence type="ECO:0000313" key="2">
    <source>
        <dbReference type="EMBL" id="KAF7677330.1"/>
    </source>
</evidence>
<dbReference type="AlphaFoldDB" id="A0A8H7B9Y2"/>
<proteinExistence type="predicted"/>
<reference evidence="2" key="1">
    <citation type="submission" date="2020-01" db="EMBL/GenBank/DDBJ databases">
        <authorList>
            <person name="Feng Z.H.Z."/>
        </authorList>
    </citation>
    <scope>NUCLEOTIDE SEQUENCE</scope>
    <source>
        <strain evidence="2">CBS107.38</strain>
    </source>
</reference>
<keyword evidence="1" id="KW-1133">Transmembrane helix</keyword>
<accession>A0A8H7B9Y2</accession>
<dbReference type="GeneID" id="62202414"/>
<reference evidence="2" key="2">
    <citation type="submission" date="2020-08" db="EMBL/GenBank/DDBJ databases">
        <title>Draft Genome Sequence of Cumin Blight Pathogen Alternaria burnsii.</title>
        <authorList>
            <person name="Feng Z."/>
        </authorList>
    </citation>
    <scope>NUCLEOTIDE SEQUENCE</scope>
    <source>
        <strain evidence="2">CBS107.38</strain>
    </source>
</reference>
<dbReference type="RefSeq" id="XP_038787508.1">
    <property type="nucleotide sequence ID" value="XM_038929236.1"/>
</dbReference>
<protein>
    <submittedName>
        <fullName evidence="2">Uncharacterized protein</fullName>
    </submittedName>
</protein>